<sequence>MCVLFIKFLKSAKPGEFKLILASNRDELFKRPGKTAHFWEEDDNIFGGRDMTEEKEGGTWLAMSKKGRIGVLLNASGAPNPRKLGRGFLVPDFLKTSLTDKEYLEEVIKSREKYNSFHLVTADLGPKSMLHYSNATDSPDITEVTDGIFAVGNSSLKAPFQKVLRGKEKFHGICNRSGMVERKEELVSDLLQFLKWEEKHYPDEVIDGMSHIPCPFKPNYGAVFVKSPDLSYGTRTHTVILVDWKNRVDFYEWTLKDPITPEHMEWYKTHQKFDITADSL</sequence>
<organism evidence="1 2">
    <name type="scientific">Polyplax serrata</name>
    <name type="common">Common mouse louse</name>
    <dbReference type="NCBI Taxonomy" id="468196"/>
    <lineage>
        <taxon>Eukaryota</taxon>
        <taxon>Metazoa</taxon>
        <taxon>Ecdysozoa</taxon>
        <taxon>Arthropoda</taxon>
        <taxon>Hexapoda</taxon>
        <taxon>Insecta</taxon>
        <taxon>Pterygota</taxon>
        <taxon>Neoptera</taxon>
        <taxon>Paraneoptera</taxon>
        <taxon>Psocodea</taxon>
        <taxon>Troctomorpha</taxon>
        <taxon>Phthiraptera</taxon>
        <taxon>Anoplura</taxon>
        <taxon>Polyplacidae</taxon>
        <taxon>Polyplax</taxon>
    </lineage>
</organism>
<evidence type="ECO:0000313" key="2">
    <source>
        <dbReference type="Proteomes" id="UP001372834"/>
    </source>
</evidence>
<evidence type="ECO:0000313" key="1">
    <source>
        <dbReference type="EMBL" id="KAK6636399.1"/>
    </source>
</evidence>
<evidence type="ECO:0008006" key="3">
    <source>
        <dbReference type="Google" id="ProtNLM"/>
    </source>
</evidence>
<dbReference type="GO" id="GO:0007030">
    <property type="term" value="P:Golgi organization"/>
    <property type="evidence" value="ECO:0007669"/>
    <property type="project" value="TreeGrafter"/>
</dbReference>
<dbReference type="Proteomes" id="UP001372834">
    <property type="component" value="Unassembled WGS sequence"/>
</dbReference>
<proteinExistence type="predicted"/>
<comment type="caution">
    <text evidence="1">The sequence shown here is derived from an EMBL/GenBank/DDBJ whole genome shotgun (WGS) entry which is preliminary data.</text>
</comment>
<dbReference type="AlphaFoldDB" id="A0AAN8S4M4"/>
<dbReference type="Pfam" id="PF05742">
    <property type="entry name" value="TANGO2"/>
    <property type="match status" value="1"/>
</dbReference>
<dbReference type="PANTHER" id="PTHR17985">
    <property type="entry name" value="SER/THR-RICH PROTEIN T10 IN DGCR REGION"/>
    <property type="match status" value="1"/>
</dbReference>
<accession>A0AAN8S4M4</accession>
<dbReference type="GO" id="GO:0009306">
    <property type="term" value="P:protein secretion"/>
    <property type="evidence" value="ECO:0007669"/>
    <property type="project" value="TreeGrafter"/>
</dbReference>
<dbReference type="PANTHER" id="PTHR17985:SF8">
    <property type="entry name" value="TRANSPORT AND GOLGI ORGANIZATION PROTEIN 2 HOMOLOG"/>
    <property type="match status" value="1"/>
</dbReference>
<dbReference type="EMBL" id="JAWJWE010000004">
    <property type="protein sequence ID" value="KAK6636399.1"/>
    <property type="molecule type" value="Genomic_DNA"/>
</dbReference>
<gene>
    <name evidence="1" type="ORF">RUM43_010060</name>
</gene>
<name>A0AAN8S4M4_POLSC</name>
<protein>
    <recommendedName>
        <fullName evidence="3">Transport and Golgi organization protein 2 homolog</fullName>
    </recommendedName>
</protein>
<dbReference type="GO" id="GO:0005794">
    <property type="term" value="C:Golgi apparatus"/>
    <property type="evidence" value="ECO:0007669"/>
    <property type="project" value="TreeGrafter"/>
</dbReference>
<reference evidence="1 2" key="1">
    <citation type="submission" date="2023-10" db="EMBL/GenBank/DDBJ databases">
        <title>Genomes of two closely related lineages of the louse Polyplax serrata with different host specificities.</title>
        <authorList>
            <person name="Martinu J."/>
            <person name="Tarabai H."/>
            <person name="Stefka J."/>
            <person name="Hypsa V."/>
        </authorList>
    </citation>
    <scope>NUCLEOTIDE SEQUENCE [LARGE SCALE GENOMIC DNA]</scope>
    <source>
        <strain evidence="1">HR10_N</strain>
    </source>
</reference>
<dbReference type="InterPro" id="IPR008551">
    <property type="entry name" value="TANGO2"/>
</dbReference>